<organism evidence="2 3">
    <name type="scientific">Vallitalea guaymasensis</name>
    <dbReference type="NCBI Taxonomy" id="1185412"/>
    <lineage>
        <taxon>Bacteria</taxon>
        <taxon>Bacillati</taxon>
        <taxon>Bacillota</taxon>
        <taxon>Clostridia</taxon>
        <taxon>Lachnospirales</taxon>
        <taxon>Vallitaleaceae</taxon>
        <taxon>Vallitalea</taxon>
    </lineage>
</organism>
<proteinExistence type="predicted"/>
<keyword evidence="3" id="KW-1185">Reference proteome</keyword>
<dbReference type="EMBL" id="CP058561">
    <property type="protein sequence ID" value="QUH28507.1"/>
    <property type="molecule type" value="Genomic_DNA"/>
</dbReference>
<reference evidence="2 3" key="1">
    <citation type="submission" date="2020-07" db="EMBL/GenBank/DDBJ databases">
        <title>Vallitalea guaymasensis genome.</title>
        <authorList>
            <person name="Postec A."/>
        </authorList>
    </citation>
    <scope>NUCLEOTIDE SEQUENCE [LARGE SCALE GENOMIC DNA]</scope>
    <source>
        <strain evidence="2 3">Ra1766G1</strain>
    </source>
</reference>
<keyword evidence="1" id="KW-0472">Membrane</keyword>
<feature type="transmembrane region" description="Helical" evidence="1">
    <location>
        <begin position="6"/>
        <end position="33"/>
    </location>
</feature>
<feature type="transmembrane region" description="Helical" evidence="1">
    <location>
        <begin position="82"/>
        <end position="105"/>
    </location>
</feature>
<feature type="transmembrane region" description="Helical" evidence="1">
    <location>
        <begin position="126"/>
        <end position="157"/>
    </location>
</feature>
<gene>
    <name evidence="2" type="ORF">HYG85_06025</name>
</gene>
<dbReference type="RefSeq" id="WP_212692727.1">
    <property type="nucleotide sequence ID" value="NZ_CP058561.1"/>
</dbReference>
<feature type="transmembrane region" description="Helical" evidence="1">
    <location>
        <begin position="53"/>
        <end position="70"/>
    </location>
</feature>
<evidence type="ECO:0000256" key="1">
    <source>
        <dbReference type="SAM" id="Phobius"/>
    </source>
</evidence>
<accession>A0A8J8SB99</accession>
<evidence type="ECO:0000313" key="3">
    <source>
        <dbReference type="Proteomes" id="UP000677305"/>
    </source>
</evidence>
<dbReference type="KEGG" id="vgu:HYG85_06025"/>
<keyword evidence="1" id="KW-0812">Transmembrane</keyword>
<name>A0A8J8SB99_9FIRM</name>
<keyword evidence="1" id="KW-1133">Transmembrane helix</keyword>
<evidence type="ECO:0000313" key="2">
    <source>
        <dbReference type="EMBL" id="QUH28507.1"/>
    </source>
</evidence>
<dbReference type="AlphaFoldDB" id="A0A8J8SB99"/>
<sequence length="174" mass="19673">MGFNKLFWGFIFLFDFRIGGIDILPDIIGYILFYQGLSILEDKNEYFGKAKKFAFPMIFLAIFDIYQPQINEIGGNPLGVVGILMGITSLILGIMMVYNICNGIANEARLTNNHQLESQANNRWHLYLINNIIIIAGIIIPMIIGVFFIVIIIFSLVTYVLMLGLMKTASHTLE</sequence>
<dbReference type="Proteomes" id="UP000677305">
    <property type="component" value="Chromosome"/>
</dbReference>
<protein>
    <submittedName>
        <fullName evidence="2">Uncharacterized protein</fullName>
    </submittedName>
</protein>